<evidence type="ECO:0000256" key="2">
    <source>
        <dbReference type="ARBA" id="ARBA00022729"/>
    </source>
</evidence>
<evidence type="ECO:0000313" key="4">
    <source>
        <dbReference type="EMBL" id="QFI38192.1"/>
    </source>
</evidence>
<evidence type="ECO:0000256" key="1">
    <source>
        <dbReference type="ARBA" id="ARBA00009766"/>
    </source>
</evidence>
<dbReference type="GO" id="GO:0009289">
    <property type="term" value="C:pilus"/>
    <property type="evidence" value="ECO:0007669"/>
    <property type="project" value="InterPro"/>
</dbReference>
<feature type="chain" id="PRO_5023850072" description="Curlin subunit CsgB" evidence="3">
    <location>
        <begin position="25"/>
        <end position="180"/>
    </location>
</feature>
<dbReference type="GO" id="GO:0007155">
    <property type="term" value="P:cell adhesion"/>
    <property type="evidence" value="ECO:0007669"/>
    <property type="project" value="InterPro"/>
</dbReference>
<dbReference type="EMBL" id="CP044399">
    <property type="protein sequence ID" value="QFI38192.1"/>
    <property type="molecule type" value="Genomic_DNA"/>
</dbReference>
<dbReference type="Proteomes" id="UP000327424">
    <property type="component" value="Chromosome"/>
</dbReference>
<dbReference type="KEGG" id="mmaa:FR932_10210"/>
<protein>
    <recommendedName>
        <fullName evidence="6">Curlin subunit CsgB</fullName>
    </recommendedName>
</protein>
<feature type="signal peptide" evidence="3">
    <location>
        <begin position="1"/>
        <end position="24"/>
    </location>
</feature>
<evidence type="ECO:0000256" key="3">
    <source>
        <dbReference type="SAM" id="SignalP"/>
    </source>
</evidence>
<dbReference type="InterPro" id="IPR009742">
    <property type="entry name" value="Curlin_rpt"/>
</dbReference>
<organism evidence="4 5">
    <name type="scientific">Moritella marina ATCC 15381</name>
    <dbReference type="NCBI Taxonomy" id="1202962"/>
    <lineage>
        <taxon>Bacteria</taxon>
        <taxon>Pseudomonadati</taxon>
        <taxon>Pseudomonadota</taxon>
        <taxon>Gammaproteobacteria</taxon>
        <taxon>Alteromonadales</taxon>
        <taxon>Moritellaceae</taxon>
        <taxon>Moritella</taxon>
    </lineage>
</organism>
<evidence type="ECO:0008006" key="6">
    <source>
        <dbReference type="Google" id="ProtNLM"/>
    </source>
</evidence>
<sequence>MARLLKVKNISICCLLTLSSYVFAGGSPYEPPPELAALSELAPSGNYSNIEFDGAYLSKVKVLQSRDGGLGNKAHIQLSGIKNKAKIVQDGSNNSAYIDQSGRFNIAKTVQRGQGHESAIIQHGHRNVAVHIQGGNAQHKGTINQSGNNNLAFIKDTTNNSRDFSVNQTGRGRIIINNTF</sequence>
<dbReference type="RefSeq" id="WP_019440514.1">
    <property type="nucleotide sequence ID" value="NZ_ALOE01000009.1"/>
</dbReference>
<gene>
    <name evidence="4" type="ORF">FR932_10210</name>
</gene>
<comment type="similarity">
    <text evidence="1">Belongs to the CsgA/CsgB family.</text>
</comment>
<keyword evidence="2 3" id="KW-0732">Signal</keyword>
<evidence type="ECO:0000313" key="5">
    <source>
        <dbReference type="Proteomes" id="UP000327424"/>
    </source>
</evidence>
<accession>A0A5J6WP42</accession>
<dbReference type="Pfam" id="PF07012">
    <property type="entry name" value="Curlin_rpt"/>
    <property type="match status" value="1"/>
</dbReference>
<name>A0A5J6WP42_MORMI</name>
<dbReference type="AlphaFoldDB" id="A0A5J6WP42"/>
<reference evidence="4 5" key="1">
    <citation type="submission" date="2019-09" db="EMBL/GenBank/DDBJ databases">
        <title>Hybrid Assembly of the complete Genome of the Deep-Sea Bacterium Moritella marina from long Nanopore and Illumina reads.</title>
        <authorList>
            <person name="Magin S."/>
            <person name="Georgoulis A."/>
            <person name="Papadimitriou K."/>
            <person name="Iliakis G."/>
            <person name="Vorgias C.E."/>
        </authorList>
    </citation>
    <scope>NUCLEOTIDE SEQUENCE [LARGE SCALE GENOMIC DNA]</scope>
    <source>
        <strain evidence="4 5">MP-1</strain>
    </source>
</reference>
<keyword evidence="5" id="KW-1185">Reference proteome</keyword>
<proteinExistence type="inferred from homology"/>